<evidence type="ECO:0000313" key="7">
    <source>
        <dbReference type="Proteomes" id="UP000789572"/>
    </source>
</evidence>
<dbReference type="AlphaFoldDB" id="A0A9N9GB13"/>
<keyword evidence="7" id="KW-1185">Reference proteome</keyword>
<dbReference type="PANTHER" id="PTHR22904:SF523">
    <property type="entry name" value="STRESS-INDUCED-PHOSPHOPROTEIN 1"/>
    <property type="match status" value="1"/>
</dbReference>
<feature type="transmembrane region" description="Helical" evidence="5">
    <location>
        <begin position="278"/>
        <end position="304"/>
    </location>
</feature>
<reference evidence="6" key="1">
    <citation type="submission" date="2021-06" db="EMBL/GenBank/DDBJ databases">
        <authorList>
            <person name="Kallberg Y."/>
            <person name="Tangrot J."/>
            <person name="Rosling A."/>
        </authorList>
    </citation>
    <scope>NUCLEOTIDE SEQUENCE</scope>
    <source>
        <strain evidence="6">IA702</strain>
    </source>
</reference>
<comment type="caution">
    <text evidence="6">The sequence shown here is derived from an EMBL/GenBank/DDBJ whole genome shotgun (WGS) entry which is preliminary data.</text>
</comment>
<keyword evidence="5" id="KW-1133">Transmembrane helix</keyword>
<dbReference type="PROSITE" id="PS50005">
    <property type="entry name" value="TPR"/>
    <property type="match status" value="1"/>
</dbReference>
<dbReference type="Gene3D" id="1.25.40.10">
    <property type="entry name" value="Tetratricopeptide repeat domain"/>
    <property type="match status" value="2"/>
</dbReference>
<evidence type="ECO:0000256" key="4">
    <source>
        <dbReference type="SAM" id="MobiDB-lite"/>
    </source>
</evidence>
<protein>
    <submittedName>
        <fullName evidence="6">4373_t:CDS:1</fullName>
    </submittedName>
</protein>
<proteinExistence type="predicted"/>
<dbReference type="Pfam" id="PF13414">
    <property type="entry name" value="TPR_11"/>
    <property type="match status" value="1"/>
</dbReference>
<keyword evidence="2 3" id="KW-0802">TPR repeat</keyword>
<dbReference type="Pfam" id="PF13174">
    <property type="entry name" value="TPR_6"/>
    <property type="match status" value="1"/>
</dbReference>
<keyword evidence="1" id="KW-0677">Repeat</keyword>
<dbReference type="OrthoDB" id="2423701at2759"/>
<keyword evidence="5" id="KW-0812">Transmembrane</keyword>
<dbReference type="InterPro" id="IPR011990">
    <property type="entry name" value="TPR-like_helical_dom_sf"/>
</dbReference>
<feature type="repeat" description="TPR" evidence="3">
    <location>
        <begin position="145"/>
        <end position="178"/>
    </location>
</feature>
<dbReference type="SUPFAM" id="SSF48452">
    <property type="entry name" value="TPR-like"/>
    <property type="match status" value="2"/>
</dbReference>
<dbReference type="EMBL" id="CAJVPJ010001604">
    <property type="protein sequence ID" value="CAG8597489.1"/>
    <property type="molecule type" value="Genomic_DNA"/>
</dbReference>
<name>A0A9N9GB13_9GLOM</name>
<evidence type="ECO:0000256" key="2">
    <source>
        <dbReference type="ARBA" id="ARBA00022803"/>
    </source>
</evidence>
<evidence type="ECO:0000256" key="3">
    <source>
        <dbReference type="PROSITE-ProRule" id="PRU00339"/>
    </source>
</evidence>
<dbReference type="PANTHER" id="PTHR22904">
    <property type="entry name" value="TPR REPEAT CONTAINING PROTEIN"/>
    <property type="match status" value="1"/>
</dbReference>
<dbReference type="GO" id="GO:0051879">
    <property type="term" value="F:Hsp90 protein binding"/>
    <property type="evidence" value="ECO:0007669"/>
    <property type="project" value="TreeGrafter"/>
</dbReference>
<gene>
    <name evidence="6" type="ORF">POCULU_LOCUS7290</name>
</gene>
<feature type="compositionally biased region" description="Basic and acidic residues" evidence="4">
    <location>
        <begin position="131"/>
        <end position="143"/>
    </location>
</feature>
<sequence>MEKKSGQELLQLAGRLLAENNLEEAVTVFDHLITRLPDVPIPLLSRCTCLIQLKRYKEALVDGEKILKLPNEPADEGVAPGCTTIHSVAYIRMAKCYKELGQNDKAADAMRKRAELEKVRVQYNKDNSEDDNMRDSKSIDNRSKAEELRLEGNRLYKMQKYQEAYEKYSKALDVDSDSLLANSNQAQVLLKMGQYDKALVYADKCIHLDYKWPKGHYRKGCILLEQKKYREALVELETAEKFGKLDDELMKKIKEAQSHSKANHRVKSIALESRSIKAAVVVALVAFFIWYFSYEIGIIGIYAFRYVERFFAVYFNDLW</sequence>
<organism evidence="6 7">
    <name type="scientific">Paraglomus occultum</name>
    <dbReference type="NCBI Taxonomy" id="144539"/>
    <lineage>
        <taxon>Eukaryota</taxon>
        <taxon>Fungi</taxon>
        <taxon>Fungi incertae sedis</taxon>
        <taxon>Mucoromycota</taxon>
        <taxon>Glomeromycotina</taxon>
        <taxon>Glomeromycetes</taxon>
        <taxon>Paraglomerales</taxon>
        <taxon>Paraglomeraceae</taxon>
        <taxon>Paraglomus</taxon>
    </lineage>
</organism>
<dbReference type="Proteomes" id="UP000789572">
    <property type="component" value="Unassembled WGS sequence"/>
</dbReference>
<dbReference type="InterPro" id="IPR019734">
    <property type="entry name" value="TPR_rpt"/>
</dbReference>
<evidence type="ECO:0000256" key="5">
    <source>
        <dbReference type="SAM" id="Phobius"/>
    </source>
</evidence>
<keyword evidence="5" id="KW-0472">Membrane</keyword>
<evidence type="ECO:0000256" key="1">
    <source>
        <dbReference type="ARBA" id="ARBA00022737"/>
    </source>
</evidence>
<accession>A0A9N9GB13</accession>
<dbReference type="SMART" id="SM00028">
    <property type="entry name" value="TPR"/>
    <property type="match status" value="5"/>
</dbReference>
<feature type="region of interest" description="Disordered" evidence="4">
    <location>
        <begin position="122"/>
        <end position="143"/>
    </location>
</feature>
<evidence type="ECO:0000313" key="6">
    <source>
        <dbReference type="EMBL" id="CAG8597489.1"/>
    </source>
</evidence>